<feature type="chain" id="PRO_5003840441" evidence="3">
    <location>
        <begin position="18"/>
        <end position="110"/>
    </location>
</feature>
<dbReference type="AlphaFoldDB" id="K0RMU4"/>
<protein>
    <submittedName>
        <fullName evidence="4">Uncharacterized protein</fullName>
    </submittedName>
</protein>
<keyword evidence="5" id="KW-1185">Reference proteome</keyword>
<gene>
    <name evidence="4" type="ORF">THAOC_25232</name>
</gene>
<evidence type="ECO:0000256" key="2">
    <source>
        <dbReference type="SAM" id="MobiDB-lite"/>
    </source>
</evidence>
<name>K0RMU4_THAOC</name>
<keyword evidence="3" id="KW-0732">Signal</keyword>
<proteinExistence type="predicted"/>
<organism evidence="4 5">
    <name type="scientific">Thalassiosira oceanica</name>
    <name type="common">Marine diatom</name>
    <dbReference type="NCBI Taxonomy" id="159749"/>
    <lineage>
        <taxon>Eukaryota</taxon>
        <taxon>Sar</taxon>
        <taxon>Stramenopiles</taxon>
        <taxon>Ochrophyta</taxon>
        <taxon>Bacillariophyta</taxon>
        <taxon>Coscinodiscophyceae</taxon>
        <taxon>Thalassiosirophycidae</taxon>
        <taxon>Thalassiosirales</taxon>
        <taxon>Thalassiosiraceae</taxon>
        <taxon>Thalassiosira</taxon>
    </lineage>
</organism>
<evidence type="ECO:0000256" key="3">
    <source>
        <dbReference type="SAM" id="SignalP"/>
    </source>
</evidence>
<dbReference type="Proteomes" id="UP000266841">
    <property type="component" value="Unassembled WGS sequence"/>
</dbReference>
<sequence length="110" mass="11669">MIRCGLVAVSLPLLALGFGTLPHVKLASRQPSALFSEEASADDASSDASTSEEEQAASPPSEDTSDILNSPAFLTRKVEVLQSDIAAMEKEIEEAKRALHCRQGRMGGQV</sequence>
<keyword evidence="1" id="KW-0175">Coiled coil</keyword>
<reference evidence="4 5" key="1">
    <citation type="journal article" date="2012" name="Genome Biol.">
        <title>Genome and low-iron response of an oceanic diatom adapted to chronic iron limitation.</title>
        <authorList>
            <person name="Lommer M."/>
            <person name="Specht M."/>
            <person name="Roy A.S."/>
            <person name="Kraemer L."/>
            <person name="Andreson R."/>
            <person name="Gutowska M.A."/>
            <person name="Wolf J."/>
            <person name="Bergner S.V."/>
            <person name="Schilhabel M.B."/>
            <person name="Klostermeier U.C."/>
            <person name="Beiko R.G."/>
            <person name="Rosenstiel P."/>
            <person name="Hippler M."/>
            <person name="Laroche J."/>
        </authorList>
    </citation>
    <scope>NUCLEOTIDE SEQUENCE [LARGE SCALE GENOMIC DNA]</scope>
    <source>
        <strain evidence="4 5">CCMP1005</strain>
    </source>
</reference>
<evidence type="ECO:0000313" key="4">
    <source>
        <dbReference type="EMBL" id="EJK55073.1"/>
    </source>
</evidence>
<evidence type="ECO:0000313" key="5">
    <source>
        <dbReference type="Proteomes" id="UP000266841"/>
    </source>
</evidence>
<feature type="coiled-coil region" evidence="1">
    <location>
        <begin position="78"/>
        <end position="105"/>
    </location>
</feature>
<accession>K0RMU4</accession>
<feature type="compositionally biased region" description="Acidic residues" evidence="2">
    <location>
        <begin position="39"/>
        <end position="55"/>
    </location>
</feature>
<feature type="region of interest" description="Disordered" evidence="2">
    <location>
        <begin position="35"/>
        <end position="69"/>
    </location>
</feature>
<comment type="caution">
    <text evidence="4">The sequence shown here is derived from an EMBL/GenBank/DDBJ whole genome shotgun (WGS) entry which is preliminary data.</text>
</comment>
<dbReference type="EMBL" id="AGNL01034773">
    <property type="protein sequence ID" value="EJK55073.1"/>
    <property type="molecule type" value="Genomic_DNA"/>
</dbReference>
<feature type="signal peptide" evidence="3">
    <location>
        <begin position="1"/>
        <end position="17"/>
    </location>
</feature>
<evidence type="ECO:0000256" key="1">
    <source>
        <dbReference type="SAM" id="Coils"/>
    </source>
</evidence>